<dbReference type="GeneID" id="24095334"/>
<dbReference type="Proteomes" id="UP000006352">
    <property type="component" value="Unassembled WGS sequence"/>
</dbReference>
<reference evidence="3 4" key="1">
    <citation type="journal article" date="2012" name="Appl. Environ. Microbiol.">
        <title>Short-read sequencing for genomic analysis of the brown rot fungus Fibroporia radiculosa.</title>
        <authorList>
            <person name="Tang J.D."/>
            <person name="Perkins A.D."/>
            <person name="Sonstegard T.S."/>
            <person name="Schroeder S.G."/>
            <person name="Burgess S.C."/>
            <person name="Diehl S.V."/>
        </authorList>
    </citation>
    <scope>NUCLEOTIDE SEQUENCE [LARGE SCALE GENOMIC DNA]</scope>
    <source>
        <strain evidence="3 4">TFFH 294</strain>
    </source>
</reference>
<feature type="region of interest" description="Disordered" evidence="1">
    <location>
        <begin position="117"/>
        <end position="138"/>
    </location>
</feature>
<proteinExistence type="predicted"/>
<accession>J4G1P7</accession>
<name>J4G1P7_9APHY</name>
<organism evidence="3 4">
    <name type="scientific">Fibroporia radiculosa</name>
    <dbReference type="NCBI Taxonomy" id="599839"/>
    <lineage>
        <taxon>Eukaryota</taxon>
        <taxon>Fungi</taxon>
        <taxon>Dikarya</taxon>
        <taxon>Basidiomycota</taxon>
        <taxon>Agaricomycotina</taxon>
        <taxon>Agaricomycetes</taxon>
        <taxon>Polyporales</taxon>
        <taxon>Fibroporiaceae</taxon>
        <taxon>Fibroporia</taxon>
    </lineage>
</organism>
<keyword evidence="2" id="KW-0812">Transmembrane</keyword>
<gene>
    <name evidence="3" type="ORF">FIBRA_02453</name>
</gene>
<keyword evidence="4" id="KW-1185">Reference proteome</keyword>
<keyword evidence="2" id="KW-0472">Membrane</keyword>
<dbReference type="InParanoid" id="J4G1P7"/>
<protein>
    <submittedName>
        <fullName evidence="3">Uncharacterized protein</fullName>
    </submittedName>
</protein>
<sequence length="356" mass="37817">MSSSASSSFPAPVGGAPIAIDFAPSIVFVCLYIACLPLAISRIANKRTRTFILVGTTVLSLERVVNFALRAAASRNPAGFDTKNNMDYFQSSYGTGYLGLGQDVMNVLRAYLVGTTRPRSMRPAPPCRTDTEQAQKPLAKADAGDADAVAAGAGTHVQELSVSDAADAPDEPRRRVALRALFGGAMLLYILAMVLVTISGGDYWNGTRSAGAGALVQYTRCVRAAPLRAATAEMLDADGRAVQGTNAVAIWAWRTRPARVGAGRVLFVSFITCLLCIPATYRLVVMQYHSSGLLSTGPSSLNMPLEKAGFYALHEAPAWIAVVLLLSVDVRRRFHTGLKGDLSILHDRKPVGDGAS</sequence>
<dbReference type="OrthoDB" id="2562239at2759"/>
<evidence type="ECO:0000256" key="1">
    <source>
        <dbReference type="SAM" id="MobiDB-lite"/>
    </source>
</evidence>
<dbReference type="EMBL" id="HE796981">
    <property type="protein sequence ID" value="CCM00423.1"/>
    <property type="molecule type" value="Genomic_DNA"/>
</dbReference>
<dbReference type="AlphaFoldDB" id="J4G1P7"/>
<evidence type="ECO:0000256" key="2">
    <source>
        <dbReference type="SAM" id="Phobius"/>
    </source>
</evidence>
<feature type="transmembrane region" description="Helical" evidence="2">
    <location>
        <begin position="20"/>
        <end position="39"/>
    </location>
</feature>
<evidence type="ECO:0000313" key="4">
    <source>
        <dbReference type="Proteomes" id="UP000006352"/>
    </source>
</evidence>
<keyword evidence="2" id="KW-1133">Transmembrane helix</keyword>
<dbReference type="RefSeq" id="XP_012179706.1">
    <property type="nucleotide sequence ID" value="XM_012324316.1"/>
</dbReference>
<dbReference type="HOGENOM" id="CLU_060803_0_0_1"/>
<feature type="transmembrane region" description="Helical" evidence="2">
    <location>
        <begin position="176"/>
        <end position="198"/>
    </location>
</feature>
<evidence type="ECO:0000313" key="3">
    <source>
        <dbReference type="EMBL" id="CCM00423.1"/>
    </source>
</evidence>
<feature type="transmembrane region" description="Helical" evidence="2">
    <location>
        <begin position="265"/>
        <end position="288"/>
    </location>
</feature>